<organism evidence="2 3">
    <name type="scientific">Exophiala dermatitidis</name>
    <name type="common">Black yeast-like fungus</name>
    <name type="synonym">Wangiella dermatitidis</name>
    <dbReference type="NCBI Taxonomy" id="5970"/>
    <lineage>
        <taxon>Eukaryota</taxon>
        <taxon>Fungi</taxon>
        <taxon>Dikarya</taxon>
        <taxon>Ascomycota</taxon>
        <taxon>Pezizomycotina</taxon>
        <taxon>Eurotiomycetes</taxon>
        <taxon>Chaetothyriomycetidae</taxon>
        <taxon>Chaetothyriales</taxon>
        <taxon>Herpotrichiellaceae</taxon>
        <taxon>Exophiala</taxon>
    </lineage>
</organism>
<reference evidence="2" key="1">
    <citation type="submission" date="2023-01" db="EMBL/GenBank/DDBJ databases">
        <title>Exophiala dermititidis isolated from Cystic Fibrosis Patient.</title>
        <authorList>
            <person name="Kurbessoian T."/>
            <person name="Crocker A."/>
            <person name="Murante D."/>
            <person name="Hogan D.A."/>
            <person name="Stajich J.E."/>
        </authorList>
    </citation>
    <scope>NUCLEOTIDE SEQUENCE</scope>
    <source>
        <strain evidence="2">Ex8</strain>
    </source>
</reference>
<accession>A0AAN6EV78</accession>
<comment type="caution">
    <text evidence="2">The sequence shown here is derived from an EMBL/GenBank/DDBJ whole genome shotgun (WGS) entry which is preliminary data.</text>
</comment>
<protein>
    <recommendedName>
        <fullName evidence="4">Secreted protein</fullName>
    </recommendedName>
</protein>
<dbReference type="AlphaFoldDB" id="A0AAN6EV78"/>
<dbReference type="Proteomes" id="UP001161757">
    <property type="component" value="Unassembled WGS sequence"/>
</dbReference>
<proteinExistence type="predicted"/>
<evidence type="ECO:0008006" key="4">
    <source>
        <dbReference type="Google" id="ProtNLM"/>
    </source>
</evidence>
<feature type="signal peptide" evidence="1">
    <location>
        <begin position="1"/>
        <end position="18"/>
    </location>
</feature>
<name>A0AAN6EV78_EXODE</name>
<sequence>MVLVTVFVFTIIISSSSSSNSTSTNTDTNTGKHYTSIFVHFIQHSGSDLQSSRYVARRSGHLLNLVRRANVWFLCIYLSRVNRNIDRWKKHLLCLEIEVNRGQSRSKRLVVSSLWL</sequence>
<evidence type="ECO:0000313" key="2">
    <source>
        <dbReference type="EMBL" id="KAJ8990520.1"/>
    </source>
</evidence>
<evidence type="ECO:0000256" key="1">
    <source>
        <dbReference type="SAM" id="SignalP"/>
    </source>
</evidence>
<feature type="chain" id="PRO_5042885963" description="Secreted protein" evidence="1">
    <location>
        <begin position="19"/>
        <end position="116"/>
    </location>
</feature>
<gene>
    <name evidence="2" type="ORF">HRR80_005300</name>
</gene>
<dbReference type="EMBL" id="JAJGCB010000010">
    <property type="protein sequence ID" value="KAJ8990520.1"/>
    <property type="molecule type" value="Genomic_DNA"/>
</dbReference>
<keyword evidence="1" id="KW-0732">Signal</keyword>
<evidence type="ECO:0000313" key="3">
    <source>
        <dbReference type="Proteomes" id="UP001161757"/>
    </source>
</evidence>